<organism evidence="1 2">
    <name type="scientific">Paspalum vaginatum</name>
    <name type="common">seashore paspalum</name>
    <dbReference type="NCBI Taxonomy" id="158149"/>
    <lineage>
        <taxon>Eukaryota</taxon>
        <taxon>Viridiplantae</taxon>
        <taxon>Streptophyta</taxon>
        <taxon>Embryophyta</taxon>
        <taxon>Tracheophyta</taxon>
        <taxon>Spermatophyta</taxon>
        <taxon>Magnoliopsida</taxon>
        <taxon>Liliopsida</taxon>
        <taxon>Poales</taxon>
        <taxon>Poaceae</taxon>
        <taxon>PACMAD clade</taxon>
        <taxon>Panicoideae</taxon>
        <taxon>Andropogonodae</taxon>
        <taxon>Paspaleae</taxon>
        <taxon>Paspalinae</taxon>
        <taxon>Paspalum</taxon>
    </lineage>
</organism>
<sequence>MLDLERTKKILAEDAAVLLLHGLVRVHREACGCGGCGGGWVLVCWGWIRRGWGWIRCRALDPPRSRLDLLLLLDPALWACAAATEDLGAWAGGSGGGQLRRRLTRGRGGEPQRRQLSRPSIWPERRRRRSAASTVDRAGVAVWEQPHGWFQ</sequence>
<reference evidence="1 2" key="1">
    <citation type="submission" date="2022-10" db="EMBL/GenBank/DDBJ databases">
        <title>WGS assembly of Paspalum vaginatum 540-79.</title>
        <authorList>
            <person name="Sun G."/>
            <person name="Wase N."/>
            <person name="Shu S."/>
            <person name="Jenkins J."/>
            <person name="Zhou B."/>
            <person name="Torres-Rodriguez J."/>
            <person name="Chen C."/>
            <person name="Sandor L."/>
            <person name="Plott C."/>
            <person name="Yoshinga Y."/>
            <person name="Daum C."/>
            <person name="Qi P."/>
            <person name="Barry K."/>
            <person name="Lipzen A."/>
            <person name="Berry L."/>
            <person name="Pedersen C."/>
            <person name="Gottilla T."/>
            <person name="Foltz A."/>
            <person name="Yu H."/>
            <person name="O'Malley R."/>
            <person name="Zhang C."/>
            <person name="Devos K."/>
            <person name="Sigmon B."/>
            <person name="Yu B."/>
            <person name="Obata T."/>
            <person name="Schmutz J."/>
            <person name="Schnable J."/>
        </authorList>
    </citation>
    <scope>NUCLEOTIDE SEQUENCE [LARGE SCALE GENOMIC DNA]</scope>
    <source>
        <strain evidence="2">cv. 540-79</strain>
    </source>
</reference>
<comment type="caution">
    <text evidence="1">The sequence shown here is derived from an EMBL/GenBank/DDBJ whole genome shotgun (WGS) entry which is preliminary data.</text>
</comment>
<keyword evidence="2" id="KW-1185">Reference proteome</keyword>
<evidence type="ECO:0000313" key="2">
    <source>
        <dbReference type="Proteomes" id="UP001164776"/>
    </source>
</evidence>
<gene>
    <name evidence="1" type="ORF">BS78_K144200</name>
</gene>
<dbReference type="Proteomes" id="UP001164776">
    <property type="component" value="Unassembled WGS sequence"/>
</dbReference>
<protein>
    <submittedName>
        <fullName evidence="1">Uncharacterized protein</fullName>
    </submittedName>
</protein>
<evidence type="ECO:0000313" key="1">
    <source>
        <dbReference type="EMBL" id="KAJ1257252.1"/>
    </source>
</evidence>
<name>A0A9W7XEM9_9POAL</name>
<dbReference type="EMBL" id="MU629431">
    <property type="protein sequence ID" value="KAJ1257252.1"/>
    <property type="molecule type" value="Genomic_DNA"/>
</dbReference>
<proteinExistence type="predicted"/>
<dbReference type="AlphaFoldDB" id="A0A9W7XEM9"/>
<accession>A0A9W7XEM9</accession>